<accession>A0A0L0ULL1</accession>
<proteinExistence type="predicted"/>
<feature type="region of interest" description="Disordered" evidence="1">
    <location>
        <begin position="78"/>
        <end position="119"/>
    </location>
</feature>
<keyword evidence="3" id="KW-1185">Reference proteome</keyword>
<feature type="compositionally biased region" description="Polar residues" evidence="1">
    <location>
        <begin position="78"/>
        <end position="94"/>
    </location>
</feature>
<organism evidence="2 3">
    <name type="scientific">Puccinia striiformis f. sp. tritici PST-78</name>
    <dbReference type="NCBI Taxonomy" id="1165861"/>
    <lineage>
        <taxon>Eukaryota</taxon>
        <taxon>Fungi</taxon>
        <taxon>Dikarya</taxon>
        <taxon>Basidiomycota</taxon>
        <taxon>Pucciniomycotina</taxon>
        <taxon>Pucciniomycetes</taxon>
        <taxon>Pucciniales</taxon>
        <taxon>Pucciniaceae</taxon>
        <taxon>Puccinia</taxon>
    </lineage>
</organism>
<sequence>MAINSSAAYQPSLALGRSQGLSGPCGSFESAFCSRSNGTNNNNFSFSSAQSHPFNAFSDFNHAAQHLQGEVGLVLKVESNSANSSPNDFGQKSFTDARRASTDPSSPQLNNVNLVPPSA</sequence>
<dbReference type="Proteomes" id="UP000054564">
    <property type="component" value="Unassembled WGS sequence"/>
</dbReference>
<name>A0A0L0ULL1_9BASI</name>
<gene>
    <name evidence="2" type="ORF">PSTG_18979</name>
</gene>
<protein>
    <submittedName>
        <fullName evidence="2">Uncharacterized protein</fullName>
    </submittedName>
</protein>
<evidence type="ECO:0000256" key="1">
    <source>
        <dbReference type="SAM" id="MobiDB-lite"/>
    </source>
</evidence>
<dbReference type="AlphaFoldDB" id="A0A0L0ULL1"/>
<dbReference type="EMBL" id="AJIL01004659">
    <property type="protein sequence ID" value="KNE87634.1"/>
    <property type="molecule type" value="Genomic_DNA"/>
</dbReference>
<evidence type="ECO:0000313" key="2">
    <source>
        <dbReference type="EMBL" id="KNE87634.1"/>
    </source>
</evidence>
<dbReference type="STRING" id="1165861.A0A0L0ULL1"/>
<comment type="caution">
    <text evidence="2">The sequence shown here is derived from an EMBL/GenBank/DDBJ whole genome shotgun (WGS) entry which is preliminary data.</text>
</comment>
<feature type="non-terminal residue" evidence="2">
    <location>
        <position position="119"/>
    </location>
</feature>
<reference evidence="3" key="1">
    <citation type="submission" date="2014-03" db="EMBL/GenBank/DDBJ databases">
        <title>The Genome Sequence of Puccinia striiformis f. sp. tritici PST-78.</title>
        <authorList>
            <consortium name="The Broad Institute Genome Sequencing Platform"/>
            <person name="Cuomo C."/>
            <person name="Hulbert S."/>
            <person name="Chen X."/>
            <person name="Walker B."/>
            <person name="Young S.K."/>
            <person name="Zeng Q."/>
            <person name="Gargeya S."/>
            <person name="Fitzgerald M."/>
            <person name="Haas B."/>
            <person name="Abouelleil A."/>
            <person name="Alvarado L."/>
            <person name="Arachchi H.M."/>
            <person name="Berlin A.M."/>
            <person name="Chapman S.B."/>
            <person name="Goldberg J."/>
            <person name="Griggs A."/>
            <person name="Gujja S."/>
            <person name="Hansen M."/>
            <person name="Howarth C."/>
            <person name="Imamovic A."/>
            <person name="Larimer J."/>
            <person name="McCowan C."/>
            <person name="Montmayeur A."/>
            <person name="Murphy C."/>
            <person name="Neiman D."/>
            <person name="Pearson M."/>
            <person name="Priest M."/>
            <person name="Roberts A."/>
            <person name="Saif S."/>
            <person name="Shea T."/>
            <person name="Sisk P."/>
            <person name="Sykes S."/>
            <person name="Wortman J."/>
            <person name="Nusbaum C."/>
            <person name="Birren B."/>
        </authorList>
    </citation>
    <scope>NUCLEOTIDE SEQUENCE [LARGE SCALE GENOMIC DNA]</scope>
    <source>
        <strain evidence="3">race PST-78</strain>
    </source>
</reference>
<evidence type="ECO:0000313" key="3">
    <source>
        <dbReference type="Proteomes" id="UP000054564"/>
    </source>
</evidence>
<feature type="compositionally biased region" description="Polar residues" evidence="1">
    <location>
        <begin position="102"/>
        <end position="113"/>
    </location>
</feature>